<evidence type="ECO:0000256" key="4">
    <source>
        <dbReference type="ARBA" id="ARBA00022833"/>
    </source>
</evidence>
<dbReference type="PROSITE" id="PS00059">
    <property type="entry name" value="ADH_ZINC"/>
    <property type="match status" value="1"/>
</dbReference>
<gene>
    <name evidence="9" type="ORF">GCM10012285_32140</name>
</gene>
<comment type="caution">
    <text evidence="9">The sequence shown here is derived from an EMBL/GenBank/DDBJ whole genome shotgun (WGS) entry which is preliminary data.</text>
</comment>
<dbReference type="Gene3D" id="3.40.50.720">
    <property type="entry name" value="NAD(P)-binding Rossmann-like Domain"/>
    <property type="match status" value="1"/>
</dbReference>
<dbReference type="Pfam" id="PF08240">
    <property type="entry name" value="ADH_N"/>
    <property type="match status" value="1"/>
</dbReference>
<dbReference type="InterPro" id="IPR002328">
    <property type="entry name" value="ADH_Zn_CS"/>
</dbReference>
<keyword evidence="10" id="KW-1185">Reference proteome</keyword>
<comment type="cofactor">
    <cofactor evidence="1 6">
        <name>Zn(2+)</name>
        <dbReference type="ChEBI" id="CHEBI:29105"/>
    </cofactor>
</comment>
<organism evidence="9 10">
    <name type="scientific">Streptomyces kronopolitis</name>
    <dbReference type="NCBI Taxonomy" id="1612435"/>
    <lineage>
        <taxon>Bacteria</taxon>
        <taxon>Bacillati</taxon>
        <taxon>Actinomycetota</taxon>
        <taxon>Actinomycetes</taxon>
        <taxon>Kitasatosporales</taxon>
        <taxon>Streptomycetaceae</taxon>
        <taxon>Streptomyces</taxon>
    </lineage>
</organism>
<dbReference type="EMBL" id="BMND01000012">
    <property type="protein sequence ID" value="GGN46965.1"/>
    <property type="molecule type" value="Genomic_DNA"/>
</dbReference>
<evidence type="ECO:0000256" key="6">
    <source>
        <dbReference type="RuleBase" id="RU361277"/>
    </source>
</evidence>
<reference evidence="10" key="1">
    <citation type="journal article" date="2019" name="Int. J. Syst. Evol. Microbiol.">
        <title>The Global Catalogue of Microorganisms (GCM) 10K type strain sequencing project: providing services to taxonomists for standard genome sequencing and annotation.</title>
        <authorList>
            <consortium name="The Broad Institute Genomics Platform"/>
            <consortium name="The Broad Institute Genome Sequencing Center for Infectious Disease"/>
            <person name="Wu L."/>
            <person name="Ma J."/>
        </authorList>
    </citation>
    <scope>NUCLEOTIDE SEQUENCE [LARGE SCALE GENOMIC DNA]</scope>
    <source>
        <strain evidence="10">CGMCC 4.7323</strain>
    </source>
</reference>
<protein>
    <submittedName>
        <fullName evidence="9">Sorbitol dehydrogenase</fullName>
    </submittedName>
</protein>
<keyword evidence="5" id="KW-0560">Oxidoreductase</keyword>
<sequence>MRKPGAPRRPAGLGTGPRDTPPLSTPPGSREPAMTVTSAIPATMRAAVLHGPEQLRIEERPVPTPGPGEVLVRVEAVGTCGSDVHYYRHGRIGDFVVRAPLVLGHEAAGTVVAAGPGVEAERIGRRVSIEPGTPCGSCAECRAGRYNLCLDMRFLATPPIDGAFCAYLAVHQDFAHEVPDSLTIEEAALLEPLSVAVWACRKARVAPGDRVLITGAGPIGLVAAQTAQAFGAREVLVTDVVPHRLALARATGATVLDVSDIPLSQAEFTPSVLLECSGVPAVSGEAIRTVGRAGRVVLIGMGGDEVPLPVSRVQHHELEVTGTFRYAHTWPTAIALVQSGAVRLDSLVSHSYGLAEAEDALAVATRDATAVKAVIHPQR</sequence>
<dbReference type="InterPro" id="IPR045306">
    <property type="entry name" value="SDH-like"/>
</dbReference>
<dbReference type="InterPro" id="IPR011032">
    <property type="entry name" value="GroES-like_sf"/>
</dbReference>
<keyword evidence="3 6" id="KW-0479">Metal-binding</keyword>
<evidence type="ECO:0000256" key="7">
    <source>
        <dbReference type="SAM" id="MobiDB-lite"/>
    </source>
</evidence>
<dbReference type="Pfam" id="PF00107">
    <property type="entry name" value="ADH_zinc_N"/>
    <property type="match status" value="1"/>
</dbReference>
<dbReference type="InterPro" id="IPR013149">
    <property type="entry name" value="ADH-like_C"/>
</dbReference>
<dbReference type="SUPFAM" id="SSF51735">
    <property type="entry name" value="NAD(P)-binding Rossmann-fold domains"/>
    <property type="match status" value="1"/>
</dbReference>
<dbReference type="PANTHER" id="PTHR43161">
    <property type="entry name" value="SORBITOL DEHYDROGENASE"/>
    <property type="match status" value="1"/>
</dbReference>
<evidence type="ECO:0000259" key="8">
    <source>
        <dbReference type="SMART" id="SM00829"/>
    </source>
</evidence>
<name>A0ABQ2JKC7_9ACTN</name>
<dbReference type="InterPro" id="IPR013154">
    <property type="entry name" value="ADH-like_N"/>
</dbReference>
<evidence type="ECO:0000256" key="2">
    <source>
        <dbReference type="ARBA" id="ARBA00008072"/>
    </source>
</evidence>
<comment type="similarity">
    <text evidence="2 6">Belongs to the zinc-containing alcohol dehydrogenase family.</text>
</comment>
<feature type="region of interest" description="Disordered" evidence="7">
    <location>
        <begin position="1"/>
        <end position="33"/>
    </location>
</feature>
<dbReference type="Proteomes" id="UP000600080">
    <property type="component" value="Unassembled WGS sequence"/>
</dbReference>
<dbReference type="InterPro" id="IPR020843">
    <property type="entry name" value="ER"/>
</dbReference>
<feature type="domain" description="Enoyl reductase (ER)" evidence="8">
    <location>
        <begin position="51"/>
        <end position="375"/>
    </location>
</feature>
<accession>A0ABQ2JKC7</accession>
<evidence type="ECO:0000256" key="1">
    <source>
        <dbReference type="ARBA" id="ARBA00001947"/>
    </source>
</evidence>
<evidence type="ECO:0000313" key="10">
    <source>
        <dbReference type="Proteomes" id="UP000600080"/>
    </source>
</evidence>
<evidence type="ECO:0000256" key="5">
    <source>
        <dbReference type="ARBA" id="ARBA00023002"/>
    </source>
</evidence>
<dbReference type="PANTHER" id="PTHR43161:SF9">
    <property type="entry name" value="SORBITOL DEHYDROGENASE"/>
    <property type="match status" value="1"/>
</dbReference>
<dbReference type="SMART" id="SM00829">
    <property type="entry name" value="PKS_ER"/>
    <property type="match status" value="1"/>
</dbReference>
<evidence type="ECO:0000313" key="9">
    <source>
        <dbReference type="EMBL" id="GGN46965.1"/>
    </source>
</evidence>
<evidence type="ECO:0000256" key="3">
    <source>
        <dbReference type="ARBA" id="ARBA00022723"/>
    </source>
</evidence>
<dbReference type="InterPro" id="IPR036291">
    <property type="entry name" value="NAD(P)-bd_dom_sf"/>
</dbReference>
<dbReference type="SUPFAM" id="SSF50129">
    <property type="entry name" value="GroES-like"/>
    <property type="match status" value="1"/>
</dbReference>
<dbReference type="CDD" id="cd05285">
    <property type="entry name" value="sorbitol_DH"/>
    <property type="match status" value="1"/>
</dbReference>
<keyword evidence="4 6" id="KW-0862">Zinc</keyword>
<proteinExistence type="inferred from homology"/>
<dbReference type="Gene3D" id="3.90.180.10">
    <property type="entry name" value="Medium-chain alcohol dehydrogenases, catalytic domain"/>
    <property type="match status" value="1"/>
</dbReference>